<sequence length="83" mass="9368">MSEQGNAPELRIELWDKGDLGLLRQSGSPEMTVNFGGQDTEERNLACHERYYEIPQKGTGRVFKVLLLPHLEVVCSLGYCNQT</sequence>
<dbReference type="AlphaFoldDB" id="A0A1R1C0E6"/>
<accession>A0A1R1C0E6</accession>
<protein>
    <submittedName>
        <fullName evidence="1">Uncharacterized protein</fullName>
    </submittedName>
</protein>
<name>A0A1R1C0E6_PAEAM</name>
<comment type="caution">
    <text evidence="1">The sequence shown here is derived from an EMBL/GenBank/DDBJ whole genome shotgun (WGS) entry which is preliminary data.</text>
</comment>
<evidence type="ECO:0000313" key="1">
    <source>
        <dbReference type="EMBL" id="OMF15555.1"/>
    </source>
</evidence>
<gene>
    <name evidence="1" type="ORF">BK131_11915</name>
</gene>
<organism evidence="1 2">
    <name type="scientific">Paenibacillus amylolyticus</name>
    <dbReference type="NCBI Taxonomy" id="1451"/>
    <lineage>
        <taxon>Bacteria</taxon>
        <taxon>Bacillati</taxon>
        <taxon>Bacillota</taxon>
        <taxon>Bacilli</taxon>
        <taxon>Bacillales</taxon>
        <taxon>Paenibacillaceae</taxon>
        <taxon>Paenibacillus</taxon>
    </lineage>
</organism>
<reference evidence="1 2" key="1">
    <citation type="submission" date="2016-11" db="EMBL/GenBank/DDBJ databases">
        <title>Paenibacillus species isolates.</title>
        <authorList>
            <person name="Beno S.M."/>
        </authorList>
    </citation>
    <scope>NUCLEOTIDE SEQUENCE [LARGE SCALE GENOMIC DNA]</scope>
    <source>
        <strain evidence="1 2">FSL H8-0246</strain>
    </source>
</reference>
<dbReference type="Proteomes" id="UP000187134">
    <property type="component" value="Unassembled WGS sequence"/>
</dbReference>
<proteinExistence type="predicted"/>
<evidence type="ECO:0000313" key="2">
    <source>
        <dbReference type="Proteomes" id="UP000187134"/>
    </source>
</evidence>
<dbReference type="EMBL" id="MRTJ01000002">
    <property type="protein sequence ID" value="OMF15555.1"/>
    <property type="molecule type" value="Genomic_DNA"/>
</dbReference>